<feature type="transmembrane region" description="Helical" evidence="1">
    <location>
        <begin position="334"/>
        <end position="358"/>
    </location>
</feature>
<gene>
    <name evidence="2" type="ORF">C8N26_0282</name>
</gene>
<accession>A0A420E477</accession>
<evidence type="ECO:0000256" key="1">
    <source>
        <dbReference type="SAM" id="Phobius"/>
    </source>
</evidence>
<organism evidence="2 3">
    <name type="scientific">Tenacibaculum lutimaris</name>
    <dbReference type="NCBI Taxonomy" id="285258"/>
    <lineage>
        <taxon>Bacteria</taxon>
        <taxon>Pseudomonadati</taxon>
        <taxon>Bacteroidota</taxon>
        <taxon>Flavobacteriia</taxon>
        <taxon>Flavobacteriales</taxon>
        <taxon>Flavobacteriaceae</taxon>
        <taxon>Tenacibaculum</taxon>
    </lineage>
</organism>
<comment type="caution">
    <text evidence="2">The sequence shown here is derived from an EMBL/GenBank/DDBJ whole genome shotgun (WGS) entry which is preliminary data.</text>
</comment>
<evidence type="ECO:0000313" key="2">
    <source>
        <dbReference type="EMBL" id="RKF04888.1"/>
    </source>
</evidence>
<feature type="transmembrane region" description="Helical" evidence="1">
    <location>
        <begin position="93"/>
        <end position="111"/>
    </location>
</feature>
<name>A0A420E477_9FLAO</name>
<dbReference type="Proteomes" id="UP000285780">
    <property type="component" value="Unassembled WGS sequence"/>
</dbReference>
<evidence type="ECO:0000313" key="3">
    <source>
        <dbReference type="Proteomes" id="UP000285780"/>
    </source>
</evidence>
<reference evidence="2 3" key="1">
    <citation type="submission" date="2018-09" db="EMBL/GenBank/DDBJ databases">
        <title>Genomic Encyclopedia of Archaeal and Bacterial Type Strains, Phase II (KMG-II): from individual species to whole genera.</title>
        <authorList>
            <person name="Goeker M."/>
        </authorList>
    </citation>
    <scope>NUCLEOTIDE SEQUENCE [LARGE SCALE GENOMIC DNA]</scope>
    <source>
        <strain evidence="2 3">DSM 16505</strain>
    </source>
</reference>
<dbReference type="EMBL" id="RAQM01000006">
    <property type="protein sequence ID" value="RKF04888.1"/>
    <property type="molecule type" value="Genomic_DNA"/>
</dbReference>
<feature type="transmembrane region" description="Helical" evidence="1">
    <location>
        <begin position="278"/>
        <end position="299"/>
    </location>
</feature>
<dbReference type="RefSeq" id="WP_120185710.1">
    <property type="nucleotide sequence ID" value="NZ_RAQM01000006.1"/>
</dbReference>
<keyword evidence="3" id="KW-1185">Reference proteome</keyword>
<keyword evidence="1" id="KW-0472">Membrane</keyword>
<dbReference type="Pfam" id="PF12412">
    <property type="entry name" value="DUF3667"/>
    <property type="match status" value="1"/>
</dbReference>
<feature type="transmembrane region" description="Helical" evidence="1">
    <location>
        <begin position="242"/>
        <end position="266"/>
    </location>
</feature>
<dbReference type="InterPro" id="IPR022134">
    <property type="entry name" value="DUF3667"/>
</dbReference>
<feature type="transmembrane region" description="Helical" evidence="1">
    <location>
        <begin position="305"/>
        <end position="322"/>
    </location>
</feature>
<proteinExistence type="predicted"/>
<keyword evidence="1" id="KW-0812">Transmembrane</keyword>
<sequence length="363" mass="42585">MSKKNKVTVIKDPNCLNCGYPFTRGEKFCPECGQHNRGKKITLSVFLRELFAGFFSLDTKFWRTLIPLLINPGKVSKDYIEGRRIRYTNPFRFYLATTIIFFLILGAINSYDHFEKLRNGNPNSSFLNINVENKKETQLNISQLHDLVFGEIKLNQKKIDSLSPNKKDSITELDSVENHVNNSVFYNFLKFEEENPNLSTESALDSLKIEKNFSNRFLYSKVKLVNSYVRNDDERNKFNKQLFSYISISLFVLLPLFTLFLAFIYIRRKYTYVEHLVFVFHVQTVFFLLASIFYIIGFINKSSNNLPTIFSILFLLYLFIAMKKFYGQSFFKTLIKYFIVNTVFISLMFIGIVVVWAITFALY</sequence>
<keyword evidence="1" id="KW-1133">Transmembrane helix</keyword>
<protein>
    <submittedName>
        <fullName evidence="2">Uncharacterized protein DUF3667</fullName>
    </submittedName>
</protein>
<dbReference type="AlphaFoldDB" id="A0A420E477"/>